<dbReference type="Proteomes" id="UP000296049">
    <property type="component" value="Unassembled WGS sequence"/>
</dbReference>
<reference evidence="4" key="1">
    <citation type="journal article" date="2013" name="Nat. Genet.">
        <title>The duck genome and transcriptome provide insight into an avian influenza virus reservoir species.</title>
        <authorList>
            <person name="Huang Y."/>
            <person name="Li Y."/>
            <person name="Burt D.W."/>
            <person name="Chen H."/>
            <person name="Zhang Y."/>
            <person name="Qian W."/>
            <person name="Kim H."/>
            <person name="Gan S."/>
            <person name="Zhao Y."/>
            <person name="Li J."/>
            <person name="Yi K."/>
            <person name="Feng H."/>
            <person name="Zhu P."/>
            <person name="Li B."/>
            <person name="Liu Q."/>
            <person name="Fairley S."/>
            <person name="Magor K.E."/>
            <person name="Du Z."/>
            <person name="Hu X."/>
            <person name="Goodman L."/>
            <person name="Tafer H."/>
            <person name="Vignal A."/>
            <person name="Lee T."/>
            <person name="Kim K.W."/>
            <person name="Sheng Z."/>
            <person name="An Y."/>
            <person name="Searle S."/>
            <person name="Herrero J."/>
            <person name="Groenen M.A."/>
            <person name="Crooijmans R.P."/>
            <person name="Faraut T."/>
            <person name="Cai Q."/>
            <person name="Webster R.G."/>
            <person name="Aldridge J.R."/>
            <person name="Warren W.C."/>
            <person name="Bartschat S."/>
            <person name="Kehr S."/>
            <person name="Marz M."/>
            <person name="Stadler P.F."/>
            <person name="Smith J."/>
            <person name="Kraus R.H."/>
            <person name="Zhao Y."/>
            <person name="Ren L."/>
            <person name="Fei J."/>
            <person name="Morisson M."/>
            <person name="Kaiser P."/>
            <person name="Griffin D.K."/>
            <person name="Rao M."/>
            <person name="Pitel F."/>
            <person name="Wang J."/>
            <person name="Li N."/>
        </authorList>
    </citation>
    <scope>NUCLEOTIDE SEQUENCE [LARGE SCALE GENOMIC DNA]</scope>
</reference>
<sequence>MARTPLVLLDGNSGIPAAFLLGELSKGPRRGQIRWIPSAQRELELQQVGEPGCFVPGMFNLCSLGPRGQKPRSAELSCGGPEGTTKHQHWGAPALSHPQPQGTGARSRARDTSPDAFDISRMAEPSGRGSWRQRRGDGSSSSSVCTEDLAAAFWDGMRLRELQHRTRSLLRQRLETLEQLRVLLREEEATASHQLQEAVEKDIAVLAGGTARLQAAARWDPSCDPVTPFQWAGAAVVG</sequence>
<keyword evidence="1" id="KW-0175">Coiled coil</keyword>
<proteinExistence type="predicted"/>
<evidence type="ECO:0000313" key="4">
    <source>
        <dbReference type="Proteomes" id="UP000296049"/>
    </source>
</evidence>
<dbReference type="AlphaFoldDB" id="R0JGW2"/>
<dbReference type="EMBL" id="KB743972">
    <property type="protein sequence ID" value="EOA96470.1"/>
    <property type="molecule type" value="Genomic_DNA"/>
</dbReference>
<protein>
    <submittedName>
        <fullName evidence="3">Uncharacterized protein</fullName>
    </submittedName>
</protein>
<evidence type="ECO:0000256" key="1">
    <source>
        <dbReference type="SAM" id="Coils"/>
    </source>
</evidence>
<feature type="region of interest" description="Disordered" evidence="2">
    <location>
        <begin position="70"/>
        <end position="143"/>
    </location>
</feature>
<keyword evidence="4" id="KW-1185">Reference proteome</keyword>
<evidence type="ECO:0000256" key="2">
    <source>
        <dbReference type="SAM" id="MobiDB-lite"/>
    </source>
</evidence>
<feature type="coiled-coil region" evidence="1">
    <location>
        <begin position="167"/>
        <end position="197"/>
    </location>
</feature>
<gene>
    <name evidence="3" type="ORF">Anapl_13888</name>
</gene>
<name>R0JGW2_ANAPL</name>
<organism evidence="3 4">
    <name type="scientific">Anas platyrhynchos</name>
    <name type="common">Mallard</name>
    <name type="synonym">Anas boschas</name>
    <dbReference type="NCBI Taxonomy" id="8839"/>
    <lineage>
        <taxon>Eukaryota</taxon>
        <taxon>Metazoa</taxon>
        <taxon>Chordata</taxon>
        <taxon>Craniata</taxon>
        <taxon>Vertebrata</taxon>
        <taxon>Euteleostomi</taxon>
        <taxon>Archelosauria</taxon>
        <taxon>Archosauria</taxon>
        <taxon>Dinosauria</taxon>
        <taxon>Saurischia</taxon>
        <taxon>Theropoda</taxon>
        <taxon>Coelurosauria</taxon>
        <taxon>Aves</taxon>
        <taxon>Neognathae</taxon>
        <taxon>Galloanserae</taxon>
        <taxon>Anseriformes</taxon>
        <taxon>Anatidae</taxon>
        <taxon>Anatinae</taxon>
        <taxon>Anas</taxon>
    </lineage>
</organism>
<accession>R0JGW2</accession>
<evidence type="ECO:0000313" key="3">
    <source>
        <dbReference type="EMBL" id="EOA96470.1"/>
    </source>
</evidence>